<feature type="domain" description="NAD-dependent epimerase/dehydratase" evidence="1">
    <location>
        <begin position="5"/>
        <end position="191"/>
    </location>
</feature>
<reference evidence="2 3" key="1">
    <citation type="submission" date="2019-12" db="EMBL/GenBank/DDBJ databases">
        <title>Genomic-based taxomic classification of the family Erythrobacteraceae.</title>
        <authorList>
            <person name="Xu L."/>
        </authorList>
    </citation>
    <scope>NUCLEOTIDE SEQUENCE [LARGE SCALE GENOMIC DNA]</scope>
    <source>
        <strain evidence="2 3">MCCC 1A09962</strain>
    </source>
</reference>
<comment type="caution">
    <text evidence="2">The sequence shown here is derived from an EMBL/GenBank/DDBJ whole genome shotgun (WGS) entry which is preliminary data.</text>
</comment>
<accession>A0A844ZCI1</accession>
<evidence type="ECO:0000313" key="2">
    <source>
        <dbReference type="EMBL" id="MXO84717.1"/>
    </source>
</evidence>
<dbReference type="OrthoDB" id="9814124at2"/>
<proteinExistence type="predicted"/>
<dbReference type="AlphaFoldDB" id="A0A844ZCI1"/>
<dbReference type="InterPro" id="IPR036291">
    <property type="entry name" value="NAD(P)-bd_dom_sf"/>
</dbReference>
<sequence>MTLSLTGGTGFVGRAVLDQLGEQGRSAKALTRRPQEQMFPGLQWVEGSLSDRESLMRLCEGADTVLHIAGLTSALDHSEFEKANVEGTRNILEAAEAEGVRRFVLVSSLAAREPSLSAYGASKARAEEVVKERTLDCTIIRPPAVYGPRDTELLDLFRAAKAGFAPVPPKGRASFIHVADLARFLLAVTDAKGSSEGLYEPDDGRPGGYSHEELARSIGAAFGRDVRVAHMPAWSLRLVARADELLRGNGAKLTRDRVGYMLHPDWVSRPGYAPPSSLWKPEIGGEEGFRRTAEWYQKEGWL</sequence>
<dbReference type="SUPFAM" id="SSF51735">
    <property type="entry name" value="NAD(P)-binding Rossmann-fold domains"/>
    <property type="match status" value="1"/>
</dbReference>
<name>A0A844ZCI1_9SPHN</name>
<protein>
    <submittedName>
        <fullName evidence="2">NAD(P)H-binding protein</fullName>
    </submittedName>
</protein>
<dbReference type="Gene3D" id="3.40.50.720">
    <property type="entry name" value="NAD(P)-binding Rossmann-like Domain"/>
    <property type="match status" value="1"/>
</dbReference>
<evidence type="ECO:0000259" key="1">
    <source>
        <dbReference type="Pfam" id="PF01370"/>
    </source>
</evidence>
<dbReference type="InterPro" id="IPR051207">
    <property type="entry name" value="ComplexI_NDUFA9_subunit"/>
</dbReference>
<dbReference type="EMBL" id="WTYW01000001">
    <property type="protein sequence ID" value="MXO84717.1"/>
    <property type="molecule type" value="Genomic_DNA"/>
</dbReference>
<evidence type="ECO:0000313" key="3">
    <source>
        <dbReference type="Proteomes" id="UP000433104"/>
    </source>
</evidence>
<dbReference type="Proteomes" id="UP000433104">
    <property type="component" value="Unassembled WGS sequence"/>
</dbReference>
<dbReference type="GO" id="GO:0044877">
    <property type="term" value="F:protein-containing complex binding"/>
    <property type="evidence" value="ECO:0007669"/>
    <property type="project" value="TreeGrafter"/>
</dbReference>
<organism evidence="2 3">
    <name type="scientific">Parapontixanthobacter aurantiacus</name>
    <dbReference type="NCBI Taxonomy" id="1463599"/>
    <lineage>
        <taxon>Bacteria</taxon>
        <taxon>Pseudomonadati</taxon>
        <taxon>Pseudomonadota</taxon>
        <taxon>Alphaproteobacteria</taxon>
        <taxon>Sphingomonadales</taxon>
        <taxon>Erythrobacteraceae</taxon>
        <taxon>Parapontixanthobacter</taxon>
    </lineage>
</organism>
<keyword evidence="3" id="KW-1185">Reference proteome</keyword>
<dbReference type="Pfam" id="PF01370">
    <property type="entry name" value="Epimerase"/>
    <property type="match status" value="1"/>
</dbReference>
<gene>
    <name evidence="2" type="ORF">GRI38_01535</name>
</gene>
<dbReference type="RefSeq" id="WP_160681247.1">
    <property type="nucleotide sequence ID" value="NZ_WTYW01000001.1"/>
</dbReference>
<dbReference type="PANTHER" id="PTHR12126">
    <property type="entry name" value="NADH-UBIQUINONE OXIDOREDUCTASE 39 KDA SUBUNIT-RELATED"/>
    <property type="match status" value="1"/>
</dbReference>
<dbReference type="InterPro" id="IPR001509">
    <property type="entry name" value="Epimerase_deHydtase"/>
</dbReference>
<dbReference type="PANTHER" id="PTHR12126:SF11">
    <property type="entry name" value="NADH DEHYDROGENASE [UBIQUINONE] 1 ALPHA SUBCOMPLEX SUBUNIT 9, MITOCHONDRIAL"/>
    <property type="match status" value="1"/>
</dbReference>